<dbReference type="OrthoDB" id="125856at2759"/>
<dbReference type="Pfam" id="PF07393">
    <property type="entry name" value="Sec10_HB"/>
    <property type="match status" value="1"/>
</dbReference>
<keyword evidence="1" id="KW-0472">Membrane</keyword>
<dbReference type="GO" id="GO:0006893">
    <property type="term" value="P:Golgi to plasma membrane transport"/>
    <property type="evidence" value="ECO:0007669"/>
    <property type="project" value="TreeGrafter"/>
</dbReference>
<protein>
    <recommendedName>
        <fullName evidence="2">Exocyst complex component Sec10-like alpha-helical bundle domain-containing protein</fullName>
    </recommendedName>
</protein>
<evidence type="ECO:0000256" key="1">
    <source>
        <dbReference type="SAM" id="Phobius"/>
    </source>
</evidence>
<proteinExistence type="predicted"/>
<sequence>MYQLMGMFSSLSNALHVWNRVLIRLAGTAIALGVYIWPAKMHQIVLEVVSTESAPFTAELGGLSVVAHPADTTLSVASGRVGMENASNGGRFHRSSEQCGDGDLVVGHGTTSPKPTFVHFRALAGAIADDYMETALAFLLFIPCAARNLVLKLRTIPNGTFCPSAPRSMLSMSSVTMRREMVVFNNQMVSKIEGVANTLIQRLTDAVISWLTVQLSKQKKTDFKPRNDDLSFARVNTEPCIACCEILEKARDAAKQNLSGKNLEVSLTEIGVPFHRLLLDHLRNFPVSATGGVMLAKDLKSYQDTIGTFSMPALHEQFEFIRQLGNVFLVRLEVLKSYITENYLGRIDSTLLRLCLAQRSDWGQAEKGFNDTLGTEDMGRCRDEGAERSVCDGQVEHDDDGSGGIENRRGNSRDEHACSAKRICGQFFFISTRAFGGGGSSRGDSSALVLCSLCFQPCHFQMWLI</sequence>
<name>A0A4S4L933_9AGAM</name>
<gene>
    <name evidence="3" type="ORF">EW146_g9713</name>
</gene>
<reference evidence="3 4" key="1">
    <citation type="submission" date="2019-02" db="EMBL/GenBank/DDBJ databases">
        <title>Genome sequencing of the rare red list fungi Bondarzewia mesenterica.</title>
        <authorList>
            <person name="Buettner E."/>
            <person name="Kellner H."/>
        </authorList>
    </citation>
    <scope>NUCLEOTIDE SEQUENCE [LARGE SCALE GENOMIC DNA]</scope>
    <source>
        <strain evidence="3 4">DSM 108281</strain>
    </source>
</reference>
<feature type="domain" description="Exocyst complex component Sec10-like alpha-helical bundle" evidence="2">
    <location>
        <begin position="172"/>
        <end position="366"/>
    </location>
</feature>
<organism evidence="3 4">
    <name type="scientific">Bondarzewia mesenterica</name>
    <dbReference type="NCBI Taxonomy" id="1095465"/>
    <lineage>
        <taxon>Eukaryota</taxon>
        <taxon>Fungi</taxon>
        <taxon>Dikarya</taxon>
        <taxon>Basidiomycota</taxon>
        <taxon>Agaricomycotina</taxon>
        <taxon>Agaricomycetes</taxon>
        <taxon>Russulales</taxon>
        <taxon>Bondarzewiaceae</taxon>
        <taxon>Bondarzewia</taxon>
    </lineage>
</organism>
<comment type="caution">
    <text evidence="3">The sequence shown here is derived from an EMBL/GenBank/DDBJ whole genome shotgun (WGS) entry which is preliminary data.</text>
</comment>
<keyword evidence="1" id="KW-1133">Transmembrane helix</keyword>
<accession>A0A4S4L933</accession>
<dbReference type="GO" id="GO:0000145">
    <property type="term" value="C:exocyst"/>
    <property type="evidence" value="ECO:0007669"/>
    <property type="project" value="TreeGrafter"/>
</dbReference>
<dbReference type="Proteomes" id="UP000310158">
    <property type="component" value="Unassembled WGS sequence"/>
</dbReference>
<dbReference type="PANTHER" id="PTHR12100">
    <property type="entry name" value="SEC10"/>
    <property type="match status" value="1"/>
</dbReference>
<dbReference type="EMBL" id="SGPL01000916">
    <property type="protein sequence ID" value="THH06120.1"/>
    <property type="molecule type" value="Genomic_DNA"/>
</dbReference>
<feature type="transmembrane region" description="Helical" evidence="1">
    <location>
        <begin position="21"/>
        <end position="38"/>
    </location>
</feature>
<evidence type="ECO:0000259" key="2">
    <source>
        <dbReference type="Pfam" id="PF07393"/>
    </source>
</evidence>
<dbReference type="AlphaFoldDB" id="A0A4S4L933"/>
<evidence type="ECO:0000313" key="3">
    <source>
        <dbReference type="EMBL" id="THH06120.1"/>
    </source>
</evidence>
<dbReference type="GO" id="GO:0006887">
    <property type="term" value="P:exocytosis"/>
    <property type="evidence" value="ECO:0007669"/>
    <property type="project" value="TreeGrafter"/>
</dbReference>
<keyword evidence="4" id="KW-1185">Reference proteome</keyword>
<dbReference type="InterPro" id="IPR048627">
    <property type="entry name" value="Sec10_HB"/>
</dbReference>
<evidence type="ECO:0000313" key="4">
    <source>
        <dbReference type="Proteomes" id="UP000310158"/>
    </source>
</evidence>
<keyword evidence="1" id="KW-0812">Transmembrane</keyword>
<dbReference type="InterPro" id="IPR009976">
    <property type="entry name" value="Sec10-like"/>
</dbReference>
<dbReference type="PANTHER" id="PTHR12100:SF0">
    <property type="entry name" value="EXOCYST COMPLEX COMPONENT 5"/>
    <property type="match status" value="1"/>
</dbReference>